<reference evidence="1" key="1">
    <citation type="submission" date="2014-09" db="EMBL/GenBank/DDBJ databases">
        <authorList>
            <person name="Magalhaes I.L.F."/>
            <person name="Oliveira U."/>
            <person name="Santos F.R."/>
            <person name="Vidigal T.H.D.A."/>
            <person name="Brescovit A.D."/>
            <person name="Santos A.J."/>
        </authorList>
    </citation>
    <scope>NUCLEOTIDE SEQUENCE</scope>
    <source>
        <tissue evidence="1">Shoot tissue taken approximately 20 cm above the soil surface</tissue>
    </source>
</reference>
<reference evidence="1" key="2">
    <citation type="journal article" date="2015" name="Data Brief">
        <title>Shoot transcriptome of the giant reed, Arundo donax.</title>
        <authorList>
            <person name="Barrero R.A."/>
            <person name="Guerrero F.D."/>
            <person name="Moolhuijzen P."/>
            <person name="Goolsby J.A."/>
            <person name="Tidwell J."/>
            <person name="Bellgard S.E."/>
            <person name="Bellgard M.I."/>
        </authorList>
    </citation>
    <scope>NUCLEOTIDE SEQUENCE</scope>
    <source>
        <tissue evidence="1">Shoot tissue taken approximately 20 cm above the soil surface</tissue>
    </source>
</reference>
<organism evidence="1">
    <name type="scientific">Arundo donax</name>
    <name type="common">Giant reed</name>
    <name type="synonym">Donax arundinaceus</name>
    <dbReference type="NCBI Taxonomy" id="35708"/>
    <lineage>
        <taxon>Eukaryota</taxon>
        <taxon>Viridiplantae</taxon>
        <taxon>Streptophyta</taxon>
        <taxon>Embryophyta</taxon>
        <taxon>Tracheophyta</taxon>
        <taxon>Spermatophyta</taxon>
        <taxon>Magnoliopsida</taxon>
        <taxon>Liliopsida</taxon>
        <taxon>Poales</taxon>
        <taxon>Poaceae</taxon>
        <taxon>PACMAD clade</taxon>
        <taxon>Arundinoideae</taxon>
        <taxon>Arundineae</taxon>
        <taxon>Arundo</taxon>
    </lineage>
</organism>
<dbReference type="EMBL" id="GBRH01249068">
    <property type="protein sequence ID" value="JAD48827.1"/>
    <property type="molecule type" value="Transcribed_RNA"/>
</dbReference>
<proteinExistence type="predicted"/>
<accession>A0A0A9AP01</accession>
<sequence length="13" mass="1514">MHKAEIRIQSIST</sequence>
<name>A0A0A9AP01_ARUDO</name>
<evidence type="ECO:0000313" key="1">
    <source>
        <dbReference type="EMBL" id="JAD48827.1"/>
    </source>
</evidence>
<protein>
    <submittedName>
        <fullName evidence="1">Uncharacterized protein</fullName>
    </submittedName>
</protein>